<sequence length="153" mass="18708">MQAYYRSNYYLSDVVKRRLPYMQYYEMSLEVLFSLYYSHYESDVKVEIAKELIRRGWMYLDQTKEWILVSKELKRMLTRTFIELGEFVYFDKMLFKILKKFGILTVYDVATVGELDFYDKHRWVEARINIAIADRIDRLLLLKKAKLFERKCS</sequence>
<accession>A0AC35TNW9</accession>
<dbReference type="Proteomes" id="UP000095286">
    <property type="component" value="Unplaced"/>
</dbReference>
<evidence type="ECO:0000313" key="2">
    <source>
        <dbReference type="WBParaSite" id="RSKR_0000242600.1"/>
    </source>
</evidence>
<evidence type="ECO:0000313" key="1">
    <source>
        <dbReference type="Proteomes" id="UP000095286"/>
    </source>
</evidence>
<name>A0AC35TNW9_9BILA</name>
<reference evidence="2" key="1">
    <citation type="submission" date="2016-11" db="UniProtKB">
        <authorList>
            <consortium name="WormBaseParasite"/>
        </authorList>
    </citation>
    <scope>IDENTIFICATION</scope>
    <source>
        <strain evidence="2">KR3021</strain>
    </source>
</reference>
<organism evidence="1 2">
    <name type="scientific">Rhabditophanes sp. KR3021</name>
    <dbReference type="NCBI Taxonomy" id="114890"/>
    <lineage>
        <taxon>Eukaryota</taxon>
        <taxon>Metazoa</taxon>
        <taxon>Ecdysozoa</taxon>
        <taxon>Nematoda</taxon>
        <taxon>Chromadorea</taxon>
        <taxon>Rhabditida</taxon>
        <taxon>Tylenchina</taxon>
        <taxon>Panagrolaimomorpha</taxon>
        <taxon>Strongyloidoidea</taxon>
        <taxon>Alloionematidae</taxon>
        <taxon>Rhabditophanes</taxon>
    </lineage>
</organism>
<dbReference type="WBParaSite" id="RSKR_0000242600.1">
    <property type="protein sequence ID" value="RSKR_0000242600.1"/>
    <property type="gene ID" value="RSKR_0000242600"/>
</dbReference>
<protein>
    <submittedName>
        <fullName evidence="2">NOT2_3_5 domain-containing protein</fullName>
    </submittedName>
</protein>
<proteinExistence type="predicted"/>